<gene>
    <name evidence="1" type="ORF">EM595_2622</name>
</gene>
<dbReference type="AlphaFoldDB" id="A0A0U5L715"/>
<dbReference type="EMBL" id="LN907827">
    <property type="protein sequence ID" value="CUU24853.1"/>
    <property type="molecule type" value="Genomic_DNA"/>
</dbReference>
<dbReference type="Proteomes" id="UP000059419">
    <property type="component" value="Chromosome 1"/>
</dbReference>
<organism evidence="1 2">
    <name type="scientific">Duffyella gerundensis</name>
    <dbReference type="NCBI Taxonomy" id="1619313"/>
    <lineage>
        <taxon>Bacteria</taxon>
        <taxon>Pseudomonadati</taxon>
        <taxon>Pseudomonadota</taxon>
        <taxon>Gammaproteobacteria</taxon>
        <taxon>Enterobacterales</taxon>
        <taxon>Erwiniaceae</taxon>
        <taxon>Duffyella</taxon>
    </lineage>
</organism>
<protein>
    <submittedName>
        <fullName evidence="1">Uncharacterized protein</fullName>
    </submittedName>
</protein>
<name>A0A0U5L715_9GAMM</name>
<sequence length="57" mass="6306">MHQAFTYENAFSLIVAMVQVDESPAKALSVGSIQLVLEPASGKNHTFKLSRERRKCA</sequence>
<evidence type="ECO:0000313" key="2">
    <source>
        <dbReference type="Proteomes" id="UP000059419"/>
    </source>
</evidence>
<accession>A0A0U5L715</accession>
<dbReference type="KEGG" id="ege:EM595_2622"/>
<evidence type="ECO:0000313" key="1">
    <source>
        <dbReference type="EMBL" id="CUU24853.1"/>
    </source>
</evidence>
<dbReference type="PATRIC" id="fig|1619313.3.peg.2727"/>
<keyword evidence="2" id="KW-1185">Reference proteome</keyword>
<proteinExistence type="predicted"/>
<reference evidence="2" key="1">
    <citation type="submission" date="2015-11" db="EMBL/GenBank/DDBJ databases">
        <authorList>
            <person name="Blom J."/>
        </authorList>
    </citation>
    <scope>NUCLEOTIDE SEQUENCE [LARGE SCALE GENOMIC DNA]</scope>
</reference>